<dbReference type="Gene3D" id="2.60.40.2700">
    <property type="match status" value="2"/>
</dbReference>
<evidence type="ECO:0000313" key="3">
    <source>
        <dbReference type="EMBL" id="QIG68780.1"/>
    </source>
</evidence>
<dbReference type="InterPro" id="IPR011050">
    <property type="entry name" value="Pectin_lyase_fold/virulence"/>
</dbReference>
<keyword evidence="3" id="KW-0456">Lyase</keyword>
<name>A0A7S5QZI3_9CAUD</name>
<dbReference type="GO" id="GO:0019058">
    <property type="term" value="P:viral life cycle"/>
    <property type="evidence" value="ECO:0007669"/>
    <property type="project" value="UniProtKB-ARBA"/>
</dbReference>
<evidence type="ECO:0000256" key="2">
    <source>
        <dbReference type="ARBA" id="ARBA00022844"/>
    </source>
</evidence>
<dbReference type="Proteomes" id="UP000656384">
    <property type="component" value="Segment"/>
</dbReference>
<dbReference type="GO" id="GO:0051701">
    <property type="term" value="P:biological process involved in interaction with host"/>
    <property type="evidence" value="ECO:0007669"/>
    <property type="project" value="UniProtKB-ARBA"/>
</dbReference>
<proteinExistence type="predicted"/>
<sequence length="1206" mass="129714">MVTRTIDDLPVASSEAIALGTLLLSDANGIEFRATTAVIGGVHLFFQDEDDLTPVVRGRLTSPGRTVENILVTLTATSNTTGLVVTKTTTTNDTGNWSYDFTTSLARNDTYTIEAKVAVYLTATTTKAIASLSTLNSPLVATSTAKVGDTIIVDEPDFSGSPSEIRYRYLRGPNYVIPGANASVYTLVADDDADIITPQVQAVNAGGDSQWFSANTIGPVSNKTSVLLTNPVIATDGTLGGRATVTSPGSASENATIKSDEWLLDNATIPSVKGAAVRYLAGQANSTDPTAYPDGSNHNGVPLTTSMYTGSNTYSFSVAPNFVSENDYIPFLMGAAGGNEGAQVFDIYIKHLSTNSALRFKMYAEKYRNSVLMESVQMSKVGAAAGQELNDLAATAQAVNHWTLTHDFGEWLEGDYLVFRQKVYNTSPSSSNNYQWDARSGASYASLPIGPVQGIQKSLSTFTSNASMAGKKLRLKRTFTNRNNEVVSNSNEITLEAATTQTFAPTNLTAPTIVAKSDRSNTVWYVDLGAWNHQPSSFTAQWVDNGIDITGATNLLYTPPSSLEGHTITCRVTATNDVGSASVSTTGKTVLPAAVYYNAATGNDANDGLTEETAKQTTTGSQSIPSGATAIIMEDTGARLLLGSNRSYQGQTSGSVIPSIGALNVNSAVDQYTDGYQSISNIALRNLRILSGDRGITQRQGSNWTLEDLILENVGWTPALSAENCQGMFFYNMTGLTIRRCAFNFINSDALYINTCNHVLVEDCSFLPVFTAEGDTIQTRADRTVDGVPGPHQRGFILRRSTLDMHSRKTASGKGDLVTNSQDYKLLADCTFLGNNFSVATDEGDNHTCYRCDFSYGRKNSYSSAYSIGGYDNEPSSHNHVLYDNRIYDYNRALSWTGISVTGYTGAKAGRVDMQVYDQTIVKCSTGMRIDRPTSGIFMGFVFHNVTKVLDRALTTLPSDNQLGFVWGPHYTYNGAIQNPPPVTTRATISGTREVGEILSGDDAVFDTSEVLTAFPSAVITRSYQWRRHKPMPKIAAWNQHMGWSCEYIDGATDSDYTIQTEDQGCRLSRVDRIHLTFTEAGVTKVVTAIAYDGTYPTSSEVLRTGDLATTLPVLVTSGGVLSAAAVEGTIVLDFPALITGETRTLLNPSRAYDPYTGTAYSIDVNGDLVKGSDPAVVSGNTYSITVRQQRGIDVVDYRISIVASA</sequence>
<dbReference type="SUPFAM" id="SSF51126">
    <property type="entry name" value="Pectin lyase-like"/>
    <property type="match status" value="1"/>
</dbReference>
<dbReference type="GO" id="GO:0044423">
    <property type="term" value="C:virion component"/>
    <property type="evidence" value="ECO:0007669"/>
    <property type="project" value="UniProtKB-KW"/>
</dbReference>
<accession>A0A7S5QZI3</accession>
<keyword evidence="2" id="KW-0946">Virion</keyword>
<organism evidence="3 4">
    <name type="scientific">Rhizobium phage RHph_Y2_6</name>
    <dbReference type="NCBI Taxonomy" id="2509576"/>
    <lineage>
        <taxon>Viruses</taxon>
        <taxon>Duplodnaviria</taxon>
        <taxon>Heunggongvirae</taxon>
        <taxon>Uroviricota</taxon>
        <taxon>Caudoviricetes</taxon>
        <taxon>Schitoviridae</taxon>
        <taxon>Demetervirinae</taxon>
        <taxon>Acanvirus</taxon>
        <taxon>Acanvirus Y26</taxon>
    </lineage>
</organism>
<evidence type="ECO:0000313" key="4">
    <source>
        <dbReference type="Proteomes" id="UP000656384"/>
    </source>
</evidence>
<gene>
    <name evidence="3" type="ORF">EVB68_043</name>
</gene>
<comment type="subcellular location">
    <subcellularLocation>
        <location evidence="1">Virion</location>
    </subcellularLocation>
</comment>
<dbReference type="GO" id="GO:0016829">
    <property type="term" value="F:lyase activity"/>
    <property type="evidence" value="ECO:0007669"/>
    <property type="project" value="UniProtKB-KW"/>
</dbReference>
<dbReference type="EMBL" id="MN988497">
    <property type="protein sequence ID" value="QIG68780.1"/>
    <property type="molecule type" value="Genomic_DNA"/>
</dbReference>
<evidence type="ECO:0000256" key="1">
    <source>
        <dbReference type="ARBA" id="ARBA00004328"/>
    </source>
</evidence>
<keyword evidence="4" id="KW-1185">Reference proteome</keyword>
<reference evidence="3" key="1">
    <citation type="submission" date="2020-01" db="EMBL/GenBank/DDBJ databases">
        <title>Patterns of diversity and host range of bacteriophage communities associated with bean-nodulatin bacteria.</title>
        <authorList>
            <person name="Vann Cauwenberghe J."/>
            <person name="Santamaria R.I."/>
            <person name="Bustos P."/>
            <person name="Juarez S."/>
            <person name="Gonzalez V."/>
        </authorList>
    </citation>
    <scope>NUCLEOTIDE SEQUENCE</scope>
</reference>
<protein>
    <submittedName>
        <fullName evidence="3">Pectin lyase fold domain-containing protein</fullName>
    </submittedName>
</protein>